<reference evidence="2 3" key="1">
    <citation type="submission" date="2021-06" db="EMBL/GenBank/DDBJ databases">
        <title>Caerostris extrusa draft genome.</title>
        <authorList>
            <person name="Kono N."/>
            <person name="Arakawa K."/>
        </authorList>
    </citation>
    <scope>NUCLEOTIDE SEQUENCE [LARGE SCALE GENOMIC DNA]</scope>
</reference>
<comment type="caution">
    <text evidence="2">The sequence shown here is derived from an EMBL/GenBank/DDBJ whole genome shotgun (WGS) entry which is preliminary data.</text>
</comment>
<evidence type="ECO:0000313" key="2">
    <source>
        <dbReference type="EMBL" id="GIY09330.1"/>
    </source>
</evidence>
<sequence>MRKNWDRERERQGVENSLSQNPLHSFVSDAAVGRGCLRWDGKSNPWRRIGVETPSFWQPWRSERRAPPFGHRRCSVSTATKSCSGGLRFELQYPFSVVRP</sequence>
<evidence type="ECO:0000256" key="1">
    <source>
        <dbReference type="SAM" id="MobiDB-lite"/>
    </source>
</evidence>
<organism evidence="2 3">
    <name type="scientific">Caerostris extrusa</name>
    <name type="common">Bark spider</name>
    <name type="synonym">Caerostris bankana</name>
    <dbReference type="NCBI Taxonomy" id="172846"/>
    <lineage>
        <taxon>Eukaryota</taxon>
        <taxon>Metazoa</taxon>
        <taxon>Ecdysozoa</taxon>
        <taxon>Arthropoda</taxon>
        <taxon>Chelicerata</taxon>
        <taxon>Arachnida</taxon>
        <taxon>Araneae</taxon>
        <taxon>Araneomorphae</taxon>
        <taxon>Entelegynae</taxon>
        <taxon>Araneoidea</taxon>
        <taxon>Araneidae</taxon>
        <taxon>Caerostris</taxon>
    </lineage>
</organism>
<feature type="region of interest" description="Disordered" evidence="1">
    <location>
        <begin position="1"/>
        <end position="20"/>
    </location>
</feature>
<protein>
    <submittedName>
        <fullName evidence="2">Uncharacterized protein</fullName>
    </submittedName>
</protein>
<proteinExistence type="predicted"/>
<evidence type="ECO:0000313" key="3">
    <source>
        <dbReference type="Proteomes" id="UP001054945"/>
    </source>
</evidence>
<dbReference type="AlphaFoldDB" id="A0AAV4QIR4"/>
<gene>
    <name evidence="2" type="ORF">CEXT_593071</name>
</gene>
<accession>A0AAV4QIR4</accession>
<dbReference type="Proteomes" id="UP001054945">
    <property type="component" value="Unassembled WGS sequence"/>
</dbReference>
<name>A0AAV4QIR4_CAEEX</name>
<dbReference type="EMBL" id="BPLR01006363">
    <property type="protein sequence ID" value="GIY09330.1"/>
    <property type="molecule type" value="Genomic_DNA"/>
</dbReference>
<feature type="compositionally biased region" description="Basic and acidic residues" evidence="1">
    <location>
        <begin position="1"/>
        <end position="13"/>
    </location>
</feature>
<keyword evidence="3" id="KW-1185">Reference proteome</keyword>